<dbReference type="PANTHER" id="PTHR36504">
    <property type="entry name" value="LIPOPOLYSACCHARIDE EXPORT SYSTEM PROTEIN LPTA"/>
    <property type="match status" value="1"/>
</dbReference>
<proteinExistence type="predicted"/>
<gene>
    <name evidence="6" type="ORF">SAMN04488526_0488</name>
</gene>
<accession>A0A1H7GUF1</accession>
<feature type="chain" id="PRO_5011570786" evidence="4">
    <location>
        <begin position="22"/>
        <end position="161"/>
    </location>
</feature>
<dbReference type="Proteomes" id="UP000199283">
    <property type="component" value="Unassembled WGS sequence"/>
</dbReference>
<dbReference type="Pfam" id="PF03968">
    <property type="entry name" value="LptD_N"/>
    <property type="match status" value="1"/>
</dbReference>
<keyword evidence="3" id="KW-0574">Periplasm</keyword>
<organism evidence="6 7">
    <name type="scientific">Jannaschia helgolandensis</name>
    <dbReference type="NCBI Taxonomy" id="188906"/>
    <lineage>
        <taxon>Bacteria</taxon>
        <taxon>Pseudomonadati</taxon>
        <taxon>Pseudomonadota</taxon>
        <taxon>Alphaproteobacteria</taxon>
        <taxon>Rhodobacterales</taxon>
        <taxon>Roseobacteraceae</taxon>
        <taxon>Jannaschia</taxon>
    </lineage>
</organism>
<evidence type="ECO:0000256" key="3">
    <source>
        <dbReference type="ARBA" id="ARBA00022764"/>
    </source>
</evidence>
<evidence type="ECO:0000313" key="7">
    <source>
        <dbReference type="Proteomes" id="UP000199283"/>
    </source>
</evidence>
<dbReference type="GO" id="GO:0009279">
    <property type="term" value="C:cell outer membrane"/>
    <property type="evidence" value="ECO:0007669"/>
    <property type="project" value="TreeGrafter"/>
</dbReference>
<dbReference type="InterPro" id="IPR005653">
    <property type="entry name" value="OstA-like_N"/>
</dbReference>
<dbReference type="InterPro" id="IPR052037">
    <property type="entry name" value="LPS_export_LptA"/>
</dbReference>
<dbReference type="EMBL" id="FNZQ01000001">
    <property type="protein sequence ID" value="SEK40260.1"/>
    <property type="molecule type" value="Genomic_DNA"/>
</dbReference>
<sequence length="161" mass="16495">MFLRLILPLLLALFPALPAAAQSAAIGFGQGDFDRSAPVEVTADNLEVDQASGRATLTGNVVIAQGDLRLSANLVTVDYATTNGNRTIERLNAEGDVLIVAGQDAAEGQTAVYTLGTSDILMTGDVVVTQAAGTLAGDRVAINLNSGAGTVTGRVRTTLQP</sequence>
<dbReference type="InterPro" id="IPR014340">
    <property type="entry name" value="LptA"/>
</dbReference>
<evidence type="ECO:0000313" key="6">
    <source>
        <dbReference type="EMBL" id="SEK40260.1"/>
    </source>
</evidence>
<dbReference type="NCBIfam" id="TIGR03002">
    <property type="entry name" value="outer_YhbN_LptA"/>
    <property type="match status" value="1"/>
</dbReference>
<dbReference type="RefSeq" id="WP_092759430.1">
    <property type="nucleotide sequence ID" value="NZ_CAXBJT010000043.1"/>
</dbReference>
<feature type="domain" description="Organic solvent tolerance-like N-terminal" evidence="5">
    <location>
        <begin position="40"/>
        <end position="147"/>
    </location>
</feature>
<dbReference type="STRING" id="188906.SAMN04488526_0488"/>
<keyword evidence="1" id="KW-0813">Transport</keyword>
<evidence type="ECO:0000256" key="2">
    <source>
        <dbReference type="ARBA" id="ARBA00022729"/>
    </source>
</evidence>
<dbReference type="GO" id="GO:0001530">
    <property type="term" value="F:lipopolysaccharide binding"/>
    <property type="evidence" value="ECO:0007669"/>
    <property type="project" value="InterPro"/>
</dbReference>
<dbReference type="AlphaFoldDB" id="A0A1H7GUF1"/>
<evidence type="ECO:0000256" key="4">
    <source>
        <dbReference type="SAM" id="SignalP"/>
    </source>
</evidence>
<evidence type="ECO:0000256" key="1">
    <source>
        <dbReference type="ARBA" id="ARBA00022448"/>
    </source>
</evidence>
<keyword evidence="2 4" id="KW-0732">Signal</keyword>
<feature type="signal peptide" evidence="4">
    <location>
        <begin position="1"/>
        <end position="21"/>
    </location>
</feature>
<dbReference type="GO" id="GO:0030288">
    <property type="term" value="C:outer membrane-bounded periplasmic space"/>
    <property type="evidence" value="ECO:0007669"/>
    <property type="project" value="TreeGrafter"/>
</dbReference>
<dbReference type="GO" id="GO:0017089">
    <property type="term" value="F:glycolipid transfer activity"/>
    <property type="evidence" value="ECO:0007669"/>
    <property type="project" value="TreeGrafter"/>
</dbReference>
<dbReference type="OrthoDB" id="9811926at2"/>
<dbReference type="Gene3D" id="2.60.450.10">
    <property type="entry name" value="Lipopolysaccharide (LPS) transport protein A like domain"/>
    <property type="match status" value="1"/>
</dbReference>
<dbReference type="PANTHER" id="PTHR36504:SF1">
    <property type="entry name" value="LIPOPOLYSACCHARIDE EXPORT SYSTEM PROTEIN LPTA"/>
    <property type="match status" value="1"/>
</dbReference>
<name>A0A1H7GUF1_9RHOB</name>
<reference evidence="6 7" key="1">
    <citation type="submission" date="2016-10" db="EMBL/GenBank/DDBJ databases">
        <authorList>
            <person name="de Groot N.N."/>
        </authorList>
    </citation>
    <scope>NUCLEOTIDE SEQUENCE [LARGE SCALE GENOMIC DNA]</scope>
    <source>
        <strain evidence="6 7">DSM 14858</strain>
    </source>
</reference>
<evidence type="ECO:0000259" key="5">
    <source>
        <dbReference type="Pfam" id="PF03968"/>
    </source>
</evidence>
<keyword evidence="7" id="KW-1185">Reference proteome</keyword>
<dbReference type="GO" id="GO:0015920">
    <property type="term" value="P:lipopolysaccharide transport"/>
    <property type="evidence" value="ECO:0007669"/>
    <property type="project" value="InterPro"/>
</dbReference>
<protein>
    <submittedName>
        <fullName evidence="6">Lipopolysaccharide export system protein LptA</fullName>
    </submittedName>
</protein>